<evidence type="ECO:0000313" key="2">
    <source>
        <dbReference type="EMBL" id="MFC0321993.1"/>
    </source>
</evidence>
<feature type="transmembrane region" description="Helical" evidence="1">
    <location>
        <begin position="6"/>
        <end position="21"/>
    </location>
</feature>
<dbReference type="EMBL" id="JBHLWA010000001">
    <property type="protein sequence ID" value="MFC0321993.1"/>
    <property type="molecule type" value="Genomic_DNA"/>
</dbReference>
<evidence type="ECO:0000313" key="3">
    <source>
        <dbReference type="Proteomes" id="UP001589769"/>
    </source>
</evidence>
<feature type="transmembrane region" description="Helical" evidence="1">
    <location>
        <begin position="242"/>
        <end position="262"/>
    </location>
</feature>
<accession>A0ABV6HSY8</accession>
<feature type="transmembrane region" description="Helical" evidence="1">
    <location>
        <begin position="28"/>
        <end position="47"/>
    </location>
</feature>
<feature type="transmembrane region" description="Helical" evidence="1">
    <location>
        <begin position="134"/>
        <end position="151"/>
    </location>
</feature>
<comment type="caution">
    <text evidence="2">The sequence shown here is derived from an EMBL/GenBank/DDBJ whole genome shotgun (WGS) entry which is preliminary data.</text>
</comment>
<feature type="transmembrane region" description="Helical" evidence="1">
    <location>
        <begin position="325"/>
        <end position="343"/>
    </location>
</feature>
<dbReference type="Pfam" id="PF14897">
    <property type="entry name" value="EpsG"/>
    <property type="match status" value="1"/>
</dbReference>
<feature type="transmembrane region" description="Helical" evidence="1">
    <location>
        <begin position="301"/>
        <end position="318"/>
    </location>
</feature>
<feature type="transmembrane region" description="Helical" evidence="1">
    <location>
        <begin position="191"/>
        <end position="215"/>
    </location>
</feature>
<name>A0ABV6HSY8_9PAST</name>
<dbReference type="InterPro" id="IPR049458">
    <property type="entry name" value="EpsG-like"/>
</dbReference>
<protein>
    <submittedName>
        <fullName evidence="2">EpsG family protein</fullName>
    </submittedName>
</protein>
<keyword evidence="1" id="KW-1133">Transmembrane helix</keyword>
<keyword evidence="1" id="KW-0472">Membrane</keyword>
<gene>
    <name evidence="2" type="ORF">ACFFHT_00185</name>
</gene>
<proteinExistence type="predicted"/>
<sequence length="360" mass="42387">MLYYFIPIYAFLVYFIGYLINPKGVYGTLWNILSLLPIILFLSYIAIFRDISIGTDTENYEKIFLQSEEGIEFSYIFLSDFVKSIGGDFRLFIFFVFLLAFCSKLFSFFKASYSLHLSLLIYSGMWYLVYDMNGIRQGMALGFICISYYFIFNSKIIYSFIFTCIASCFHYTAIIFIPFLLIHKIKCSKKILYLILLFSLVLGGINFSEVIISFLSNFQYLQLRLIDRVLSYQADELFNTNVFYSFKTVSRLFIIFIVIFFIDKINADKQYKNIVLWGMLINFFIYCIFSQYEIIGVRLSLYYRLSEIFFFSMLPLAFKNNISRVIVVGLLCLYVSLNVYQILSLPNNNLYPYKSFISII</sequence>
<evidence type="ECO:0000256" key="1">
    <source>
        <dbReference type="SAM" id="Phobius"/>
    </source>
</evidence>
<dbReference type="RefSeq" id="WP_382372332.1">
    <property type="nucleotide sequence ID" value="NZ_JBHLWA010000001.1"/>
</dbReference>
<keyword evidence="3" id="KW-1185">Reference proteome</keyword>
<reference evidence="2 3" key="1">
    <citation type="submission" date="2024-09" db="EMBL/GenBank/DDBJ databases">
        <authorList>
            <person name="Sun Q."/>
            <person name="Mori K."/>
        </authorList>
    </citation>
    <scope>NUCLEOTIDE SEQUENCE [LARGE SCALE GENOMIC DNA]</scope>
    <source>
        <strain evidence="2 3">CCM 7538</strain>
    </source>
</reference>
<feature type="transmembrane region" description="Helical" evidence="1">
    <location>
        <begin position="274"/>
        <end position="295"/>
    </location>
</feature>
<feature type="transmembrane region" description="Helical" evidence="1">
    <location>
        <begin position="157"/>
        <end position="182"/>
    </location>
</feature>
<keyword evidence="1" id="KW-0812">Transmembrane</keyword>
<feature type="transmembrane region" description="Helical" evidence="1">
    <location>
        <begin position="91"/>
        <end position="113"/>
    </location>
</feature>
<dbReference type="Proteomes" id="UP001589769">
    <property type="component" value="Unassembled WGS sequence"/>
</dbReference>
<organism evidence="2 3">
    <name type="scientific">Gallibacterium melopsittaci</name>
    <dbReference type="NCBI Taxonomy" id="516063"/>
    <lineage>
        <taxon>Bacteria</taxon>
        <taxon>Pseudomonadati</taxon>
        <taxon>Pseudomonadota</taxon>
        <taxon>Gammaproteobacteria</taxon>
        <taxon>Pasteurellales</taxon>
        <taxon>Pasteurellaceae</taxon>
        <taxon>Gallibacterium</taxon>
    </lineage>
</organism>